<comment type="caution">
    <text evidence="1">The sequence shown here is derived from an EMBL/GenBank/DDBJ whole genome shotgun (WGS) entry which is preliminary data.</text>
</comment>
<dbReference type="EMBL" id="BKCJ011144485">
    <property type="protein sequence ID" value="GFC93635.1"/>
    <property type="molecule type" value="Genomic_DNA"/>
</dbReference>
<proteinExistence type="predicted"/>
<reference evidence="1" key="1">
    <citation type="journal article" date="2019" name="Sci. Rep.">
        <title>Draft genome of Tanacetum cinerariifolium, the natural source of mosquito coil.</title>
        <authorList>
            <person name="Yamashiro T."/>
            <person name="Shiraishi A."/>
            <person name="Satake H."/>
            <person name="Nakayama K."/>
        </authorList>
    </citation>
    <scope>NUCLEOTIDE SEQUENCE</scope>
</reference>
<accession>A0A699S8U0</accession>
<feature type="non-terminal residue" evidence="1">
    <location>
        <position position="1"/>
    </location>
</feature>
<evidence type="ECO:0000313" key="1">
    <source>
        <dbReference type="EMBL" id="GFC93635.1"/>
    </source>
</evidence>
<name>A0A699S8U0_TANCI</name>
<gene>
    <name evidence="1" type="ORF">Tci_865605</name>
</gene>
<dbReference type="AlphaFoldDB" id="A0A699S8U0"/>
<sequence length="62" mass="7382">VQNKICFWLATRAVEEEEEVEEEAEREAANEGAGGSAKMYWNMIQGDWQVRQARWMYQQDER</sequence>
<organism evidence="1">
    <name type="scientific">Tanacetum cinerariifolium</name>
    <name type="common">Dalmatian daisy</name>
    <name type="synonym">Chrysanthemum cinerariifolium</name>
    <dbReference type="NCBI Taxonomy" id="118510"/>
    <lineage>
        <taxon>Eukaryota</taxon>
        <taxon>Viridiplantae</taxon>
        <taxon>Streptophyta</taxon>
        <taxon>Embryophyta</taxon>
        <taxon>Tracheophyta</taxon>
        <taxon>Spermatophyta</taxon>
        <taxon>Magnoliopsida</taxon>
        <taxon>eudicotyledons</taxon>
        <taxon>Gunneridae</taxon>
        <taxon>Pentapetalae</taxon>
        <taxon>asterids</taxon>
        <taxon>campanulids</taxon>
        <taxon>Asterales</taxon>
        <taxon>Asteraceae</taxon>
        <taxon>Asteroideae</taxon>
        <taxon>Anthemideae</taxon>
        <taxon>Anthemidinae</taxon>
        <taxon>Tanacetum</taxon>
    </lineage>
</organism>
<protein>
    <submittedName>
        <fullName evidence="1">Uncharacterized protein</fullName>
    </submittedName>
</protein>